<evidence type="ECO:0000256" key="16">
    <source>
        <dbReference type="ARBA" id="ARBA00049334"/>
    </source>
</evidence>
<dbReference type="NCBIfam" id="TIGR02410">
    <property type="entry name" value="carnitine_TMLD"/>
    <property type="match status" value="1"/>
</dbReference>
<dbReference type="GO" id="GO:0045329">
    <property type="term" value="P:carnitine biosynthetic process"/>
    <property type="evidence" value="ECO:0007669"/>
    <property type="project" value="UniProtKB-UniPathway"/>
</dbReference>
<evidence type="ECO:0000313" key="20">
    <source>
        <dbReference type="Proteomes" id="UP000261620"/>
    </source>
</evidence>
<evidence type="ECO:0000256" key="5">
    <source>
        <dbReference type="ARBA" id="ARBA00012267"/>
    </source>
</evidence>
<feature type="domain" description="TauD/TfdA-like" evidence="17">
    <location>
        <begin position="127"/>
        <end position="365"/>
    </location>
</feature>
<proteinExistence type="inferred from homology"/>
<keyword evidence="11" id="KW-0408">Iron</keyword>
<name>A0A3Q3W740_MOLML</name>
<evidence type="ECO:0000256" key="9">
    <source>
        <dbReference type="ARBA" id="ARBA00022964"/>
    </source>
</evidence>
<dbReference type="InterPro" id="IPR010376">
    <property type="entry name" value="GBBH-like_N"/>
</dbReference>
<comment type="cofactor">
    <cofactor evidence="1">
        <name>Fe(2+)</name>
        <dbReference type="ChEBI" id="CHEBI:29033"/>
    </cofactor>
</comment>
<dbReference type="Pfam" id="PF06155">
    <property type="entry name" value="GBBH-like_N"/>
    <property type="match status" value="1"/>
</dbReference>
<comment type="catalytic activity">
    <reaction evidence="16">
        <text>N(6),N(6),N(6)-trimethyl-L-lysine + 2-oxoglutarate + O2 = (3S)-3-hydroxy-N(6),N(6),N(6)-trimethyl-L-lysine + succinate + CO2</text>
        <dbReference type="Rhea" id="RHEA:14181"/>
        <dbReference type="ChEBI" id="CHEBI:15379"/>
        <dbReference type="ChEBI" id="CHEBI:16526"/>
        <dbReference type="ChEBI" id="CHEBI:16810"/>
        <dbReference type="ChEBI" id="CHEBI:30031"/>
        <dbReference type="ChEBI" id="CHEBI:58100"/>
        <dbReference type="ChEBI" id="CHEBI:141499"/>
        <dbReference type="EC" id="1.14.11.8"/>
    </reaction>
</comment>
<evidence type="ECO:0000256" key="4">
    <source>
        <dbReference type="ARBA" id="ARBA00008654"/>
    </source>
</evidence>
<dbReference type="GO" id="GO:0050353">
    <property type="term" value="F:trimethyllysine dioxygenase activity"/>
    <property type="evidence" value="ECO:0007669"/>
    <property type="project" value="UniProtKB-EC"/>
</dbReference>
<dbReference type="OMA" id="EKVCIQP"/>
<dbReference type="InterPro" id="IPR042098">
    <property type="entry name" value="TauD-like_sf"/>
</dbReference>
<dbReference type="AlphaFoldDB" id="A0A3Q3W740"/>
<evidence type="ECO:0000259" key="17">
    <source>
        <dbReference type="Pfam" id="PF02668"/>
    </source>
</evidence>
<sequence length="382" mass="44146">SALQDNWHTCQRERASVRVNVHGQHHPSLKPTHFSYVWLRDYCGSSFDSTTYQRTVDTGAIDLAIRPDKASVRDGHLFVTWPGGHVSKYSFRWLAENSYEAQKQSTVQPRVLWNSDIYRNANIPSSKWDTFMNSDDELKTFLQNYLLYGIAFVDDVPATVEATEAVTQRAGLIRETTYGRMWCFTSDLSRGDSAYTQDALDRHTDTTYFQEPCGIQVFHCLKHEGTGGRTLLVDGFYAAEKVRAQSPENFELLAQVPVRHEYIENSDAHRNHMIGIGPVLNVYPWNSEIYQIRYNNYDRSVLNTVPHDLIQRWYVAHRELTTELRRSENELWLKLTPGKVIFIDNWRIMHGRESFTGLRQLCGCYLTRDDVLSSARCFGLQA</sequence>
<comment type="function">
    <text evidence="15">Converts trimethyllysine (TML) into hydroxytrimethyllysine (HTML).</text>
</comment>
<reference evidence="19" key="1">
    <citation type="submission" date="2025-08" db="UniProtKB">
        <authorList>
            <consortium name="Ensembl"/>
        </authorList>
    </citation>
    <scope>IDENTIFICATION</scope>
</reference>
<dbReference type="InterPro" id="IPR003819">
    <property type="entry name" value="TauD/TfdA-like"/>
</dbReference>
<dbReference type="FunFam" id="3.60.130.10:FF:000001">
    <property type="entry name" value="Trimethyllysine dioxygenase, mitochondrial"/>
    <property type="match status" value="1"/>
</dbReference>
<dbReference type="Gene3D" id="3.60.130.10">
    <property type="entry name" value="Clavaminate synthase-like"/>
    <property type="match status" value="1"/>
</dbReference>
<dbReference type="UniPathway" id="UPA00118"/>
<evidence type="ECO:0000256" key="8">
    <source>
        <dbReference type="ARBA" id="ARBA00022873"/>
    </source>
</evidence>
<keyword evidence="9" id="KW-0223">Dioxygenase</keyword>
<dbReference type="Pfam" id="PF02668">
    <property type="entry name" value="TauD"/>
    <property type="match status" value="1"/>
</dbReference>
<dbReference type="Proteomes" id="UP000261620">
    <property type="component" value="Unplaced"/>
</dbReference>
<protein>
    <recommendedName>
        <fullName evidence="6">Trimethyllysine dioxygenase, mitochondrial</fullName>
        <ecNumber evidence="5">1.14.11.8</ecNumber>
    </recommendedName>
    <alternativeName>
        <fullName evidence="13">Epsilon-trimethyllysine 2-oxoglutarate dioxygenase</fullName>
    </alternativeName>
    <alternativeName>
        <fullName evidence="12">TML hydroxylase</fullName>
    </alternativeName>
    <alternativeName>
        <fullName evidence="14">TML-alpha-ketoglutarate dioxygenase</fullName>
    </alternativeName>
</protein>
<evidence type="ECO:0000313" key="19">
    <source>
        <dbReference type="Ensembl" id="ENSMMOP00000010123.1"/>
    </source>
</evidence>
<dbReference type="Ensembl" id="ENSMMOT00000010301.1">
    <property type="protein sequence ID" value="ENSMMOP00000010123.1"/>
    <property type="gene ID" value="ENSMMOG00000007820.1"/>
</dbReference>
<dbReference type="PANTHER" id="PTHR10696:SF51">
    <property type="entry name" value="TRIMETHYLLYSINE DIOXYGENASE, MITOCHONDRIAL"/>
    <property type="match status" value="1"/>
</dbReference>
<keyword evidence="20" id="KW-1185">Reference proteome</keyword>
<dbReference type="Gene3D" id="3.30.2020.30">
    <property type="match status" value="1"/>
</dbReference>
<evidence type="ECO:0000256" key="1">
    <source>
        <dbReference type="ARBA" id="ARBA00001954"/>
    </source>
</evidence>
<evidence type="ECO:0000256" key="10">
    <source>
        <dbReference type="ARBA" id="ARBA00023002"/>
    </source>
</evidence>
<dbReference type="EC" id="1.14.11.8" evidence="5"/>
<evidence type="ECO:0000256" key="7">
    <source>
        <dbReference type="ARBA" id="ARBA00022723"/>
    </source>
</evidence>
<evidence type="ECO:0000256" key="14">
    <source>
        <dbReference type="ARBA" id="ARBA00032283"/>
    </source>
</evidence>
<keyword evidence="10" id="KW-0560">Oxidoreductase</keyword>
<evidence type="ECO:0000259" key="18">
    <source>
        <dbReference type="Pfam" id="PF06155"/>
    </source>
</evidence>
<reference evidence="19" key="2">
    <citation type="submission" date="2025-09" db="UniProtKB">
        <authorList>
            <consortium name="Ensembl"/>
        </authorList>
    </citation>
    <scope>IDENTIFICATION</scope>
</reference>
<evidence type="ECO:0000256" key="12">
    <source>
        <dbReference type="ARBA" id="ARBA00030363"/>
    </source>
</evidence>
<dbReference type="CDD" id="cd00250">
    <property type="entry name" value="CAS_like"/>
    <property type="match status" value="1"/>
</dbReference>
<dbReference type="GO" id="GO:0005506">
    <property type="term" value="F:iron ion binding"/>
    <property type="evidence" value="ECO:0007669"/>
    <property type="project" value="InterPro"/>
</dbReference>
<dbReference type="InterPro" id="IPR012776">
    <property type="entry name" value="Trimethyllysine_dOase"/>
</dbReference>
<dbReference type="STRING" id="94237.ENSMMOP00000010123"/>
<accession>A0A3Q3W740</accession>
<organism evidence="19 20">
    <name type="scientific">Mola mola</name>
    <name type="common">Ocean sunfish</name>
    <name type="synonym">Tetraodon mola</name>
    <dbReference type="NCBI Taxonomy" id="94237"/>
    <lineage>
        <taxon>Eukaryota</taxon>
        <taxon>Metazoa</taxon>
        <taxon>Chordata</taxon>
        <taxon>Craniata</taxon>
        <taxon>Vertebrata</taxon>
        <taxon>Euteleostomi</taxon>
        <taxon>Actinopterygii</taxon>
        <taxon>Neopterygii</taxon>
        <taxon>Teleostei</taxon>
        <taxon>Neoteleostei</taxon>
        <taxon>Acanthomorphata</taxon>
        <taxon>Eupercaria</taxon>
        <taxon>Tetraodontiformes</taxon>
        <taxon>Molidae</taxon>
        <taxon>Mola</taxon>
    </lineage>
</organism>
<dbReference type="PANTHER" id="PTHR10696">
    <property type="entry name" value="GAMMA-BUTYROBETAINE HYDROXYLASE-RELATED"/>
    <property type="match status" value="1"/>
</dbReference>
<dbReference type="InterPro" id="IPR050411">
    <property type="entry name" value="AlphaKG_dependent_hydroxylases"/>
</dbReference>
<dbReference type="SUPFAM" id="SSF51197">
    <property type="entry name" value="Clavaminate synthase-like"/>
    <property type="match status" value="1"/>
</dbReference>
<evidence type="ECO:0000256" key="6">
    <source>
        <dbReference type="ARBA" id="ARBA00016835"/>
    </source>
</evidence>
<dbReference type="InterPro" id="IPR038492">
    <property type="entry name" value="GBBH-like_N_sf"/>
</dbReference>
<comment type="pathway">
    <text evidence="3">Amine and polyamine biosynthesis; carnitine biosynthesis.</text>
</comment>
<keyword evidence="7" id="KW-0479">Metal-binding</keyword>
<comment type="similarity">
    <text evidence="4">Belongs to the gamma-BBH/TMLD family.</text>
</comment>
<keyword evidence="8" id="KW-0124">Carnitine biosynthesis</keyword>
<evidence type="ECO:0000256" key="2">
    <source>
        <dbReference type="ARBA" id="ARBA00001961"/>
    </source>
</evidence>
<evidence type="ECO:0000256" key="3">
    <source>
        <dbReference type="ARBA" id="ARBA00005022"/>
    </source>
</evidence>
<evidence type="ECO:0000256" key="15">
    <source>
        <dbReference type="ARBA" id="ARBA00046008"/>
    </source>
</evidence>
<dbReference type="GO" id="GO:0005739">
    <property type="term" value="C:mitochondrion"/>
    <property type="evidence" value="ECO:0007669"/>
    <property type="project" value="TreeGrafter"/>
</dbReference>
<feature type="domain" description="Gamma-butyrobetaine hydroxylase-like N-terminal" evidence="18">
    <location>
        <begin position="32"/>
        <end position="94"/>
    </location>
</feature>
<comment type="cofactor">
    <cofactor evidence="2">
        <name>L-ascorbate</name>
        <dbReference type="ChEBI" id="CHEBI:38290"/>
    </cofactor>
</comment>
<evidence type="ECO:0000256" key="11">
    <source>
        <dbReference type="ARBA" id="ARBA00023004"/>
    </source>
</evidence>
<evidence type="ECO:0000256" key="13">
    <source>
        <dbReference type="ARBA" id="ARBA00031778"/>
    </source>
</evidence>